<evidence type="ECO:0000256" key="4">
    <source>
        <dbReference type="ARBA" id="ARBA00041402"/>
    </source>
</evidence>
<name>A0A315V9X9_GAMAF</name>
<dbReference type="EMBL" id="NHOQ01001971">
    <property type="protein sequence ID" value="PWA20212.1"/>
    <property type="molecule type" value="Genomic_DNA"/>
</dbReference>
<feature type="compositionally biased region" description="Basic and acidic residues" evidence="6">
    <location>
        <begin position="30"/>
        <end position="46"/>
    </location>
</feature>
<evidence type="ECO:0000313" key="9">
    <source>
        <dbReference type="Proteomes" id="UP000250572"/>
    </source>
</evidence>
<dbReference type="PANTHER" id="PTHR16650:SF9">
    <property type="entry name" value="LEBERCILIN-LIKE PROTEIN"/>
    <property type="match status" value="1"/>
</dbReference>
<organism evidence="8 9">
    <name type="scientific">Gambusia affinis</name>
    <name type="common">Western mosquitofish</name>
    <name type="synonym">Heterandria affinis</name>
    <dbReference type="NCBI Taxonomy" id="33528"/>
    <lineage>
        <taxon>Eukaryota</taxon>
        <taxon>Metazoa</taxon>
        <taxon>Chordata</taxon>
        <taxon>Craniata</taxon>
        <taxon>Vertebrata</taxon>
        <taxon>Euteleostomi</taxon>
        <taxon>Actinopterygii</taxon>
        <taxon>Neopterygii</taxon>
        <taxon>Teleostei</taxon>
        <taxon>Neoteleostei</taxon>
        <taxon>Acanthomorphata</taxon>
        <taxon>Ovalentaria</taxon>
        <taxon>Atherinomorphae</taxon>
        <taxon>Cyprinodontiformes</taxon>
        <taxon>Poeciliidae</taxon>
        <taxon>Poeciliinae</taxon>
        <taxon>Gambusia</taxon>
    </lineage>
</organism>
<feature type="domain" description="Lebercilin" evidence="7">
    <location>
        <begin position="103"/>
        <end position="282"/>
    </location>
</feature>
<evidence type="ECO:0000256" key="3">
    <source>
        <dbReference type="ARBA" id="ARBA00041189"/>
    </source>
</evidence>
<dbReference type="InterPro" id="IPR026188">
    <property type="entry name" value="Lebercilin-like"/>
</dbReference>
<dbReference type="InterPro" id="IPR028933">
    <property type="entry name" value="Lebercilin_dom"/>
</dbReference>
<keyword evidence="2 5" id="KW-0175">Coiled coil</keyword>
<dbReference type="AlphaFoldDB" id="A0A315V9X9"/>
<comment type="caution">
    <text evidence="8">The sequence shown here is derived from an EMBL/GenBank/DDBJ whole genome shotgun (WGS) entry which is preliminary data.</text>
</comment>
<gene>
    <name evidence="8" type="ORF">CCH79_00003646</name>
</gene>
<dbReference type="PANTHER" id="PTHR16650">
    <property type="entry name" value="C21ORF13-RELATED"/>
    <property type="match status" value="1"/>
</dbReference>
<dbReference type="OrthoDB" id="2123794at2759"/>
<comment type="similarity">
    <text evidence="1">Belongs to the LCA5 family.</text>
</comment>
<dbReference type="GO" id="GO:0042073">
    <property type="term" value="P:intraciliary transport"/>
    <property type="evidence" value="ECO:0007669"/>
    <property type="project" value="TreeGrafter"/>
</dbReference>
<feature type="compositionally biased region" description="Polar residues" evidence="6">
    <location>
        <begin position="8"/>
        <end position="18"/>
    </location>
</feature>
<keyword evidence="9" id="KW-1185">Reference proteome</keyword>
<feature type="region of interest" description="Disordered" evidence="6">
    <location>
        <begin position="1"/>
        <end position="62"/>
    </location>
</feature>
<sequence length="330" mass="38409">MDGDRDTVSCSTNTSRWSSPCCGSDGPGYRSDREERADRTPDEHPSAKLQGPKQSGYSEGNARCTKARAVQKQKMKHEILKMPPIRTLHGFKSVNQAPNMNCIWALKSQVWDLQQQLSEAKTENKLLKKVQNRHTVAQQHFRDSNDGISQILAKHNNETKALQGLLRETRMSRDNLGRRLQATERKLLSMKDTLQHLQQLSQDQSLLEREELTLKLALVTTQLEDRDRKIKNMERTLELYQESFKRQIDSEQRKLREAKRASVCLQEHIHQLTRELQLREKEVQKHNIYYHRMVKGHSKKAKENKIVQTDRFVQTSPDLSKRDVLAHKES</sequence>
<feature type="coiled-coil region" evidence="5">
    <location>
        <begin position="166"/>
        <end position="275"/>
    </location>
</feature>
<dbReference type="GO" id="GO:0005930">
    <property type="term" value="C:axoneme"/>
    <property type="evidence" value="ECO:0007669"/>
    <property type="project" value="TreeGrafter"/>
</dbReference>
<protein>
    <recommendedName>
        <fullName evidence="3">Lebercilin-like protein</fullName>
    </recommendedName>
    <alternativeName>
        <fullName evidence="4">Leber congenital amaurosis 5-like protein</fullName>
    </alternativeName>
</protein>
<evidence type="ECO:0000256" key="6">
    <source>
        <dbReference type="SAM" id="MobiDB-lite"/>
    </source>
</evidence>
<evidence type="ECO:0000256" key="5">
    <source>
        <dbReference type="SAM" id="Coils"/>
    </source>
</evidence>
<accession>A0A315V9X9</accession>
<dbReference type="Proteomes" id="UP000250572">
    <property type="component" value="Unassembled WGS sequence"/>
</dbReference>
<evidence type="ECO:0000313" key="8">
    <source>
        <dbReference type="EMBL" id="PWA20212.1"/>
    </source>
</evidence>
<dbReference type="Pfam" id="PF15619">
    <property type="entry name" value="Lebercilin"/>
    <property type="match status" value="1"/>
</dbReference>
<proteinExistence type="inferred from homology"/>
<evidence type="ECO:0000256" key="1">
    <source>
        <dbReference type="ARBA" id="ARBA00010229"/>
    </source>
</evidence>
<reference evidence="8 9" key="1">
    <citation type="journal article" date="2018" name="G3 (Bethesda)">
        <title>A High-Quality Reference Genome for the Invasive Mosquitofish Gambusia affinis Using a Chicago Library.</title>
        <authorList>
            <person name="Hoffberg S.L."/>
            <person name="Troendle N.J."/>
            <person name="Glenn T.C."/>
            <person name="Mahmud O."/>
            <person name="Louha S."/>
            <person name="Chalopin D."/>
            <person name="Bennetzen J.L."/>
            <person name="Mauricio R."/>
        </authorList>
    </citation>
    <scope>NUCLEOTIDE SEQUENCE [LARGE SCALE GENOMIC DNA]</scope>
    <source>
        <strain evidence="8">NE01/NJP1002.9</strain>
        <tissue evidence="8">Muscle</tissue>
    </source>
</reference>
<evidence type="ECO:0000256" key="2">
    <source>
        <dbReference type="ARBA" id="ARBA00023054"/>
    </source>
</evidence>
<evidence type="ECO:0000259" key="7">
    <source>
        <dbReference type="Pfam" id="PF15619"/>
    </source>
</evidence>